<dbReference type="GO" id="GO:0051536">
    <property type="term" value="F:iron-sulfur cluster binding"/>
    <property type="evidence" value="ECO:0007669"/>
    <property type="project" value="UniProtKB-KW"/>
</dbReference>
<dbReference type="PANTHER" id="PTHR42827">
    <property type="entry name" value="IRON-SULFUR CLUSTER-BINDING PROTEIN-RELATED"/>
    <property type="match status" value="1"/>
</dbReference>
<feature type="domain" description="4Fe-4S ferredoxin-type" evidence="4">
    <location>
        <begin position="148"/>
        <end position="177"/>
    </location>
</feature>
<accession>A0A5D6VY53</accession>
<evidence type="ECO:0000256" key="3">
    <source>
        <dbReference type="ARBA" id="ARBA00023014"/>
    </source>
</evidence>
<evidence type="ECO:0000256" key="2">
    <source>
        <dbReference type="ARBA" id="ARBA00023004"/>
    </source>
</evidence>
<evidence type="ECO:0000256" key="1">
    <source>
        <dbReference type="ARBA" id="ARBA00022723"/>
    </source>
</evidence>
<sequence>MDDLQENLFALLREKGAKLIGVADMEGYTENGLNRGVAVAIPVPAHIVEEIKTNPTIEYYQMYHTLNAQLDEMVEAGAAFLQKYGFRARANTKKNLSVNDDLRTPYPYKTVATKAGLGWIGKSCLLVTEEYGSAVRLSSLLTDAPLEPAIPITESRCGNCRRCVDACPGQAIIGTAWTAGMPREDIIHAHVCKETQITRMREFLGFYEGERVCGRCFAVCTYTQKYLRRTLSSKAHS</sequence>
<dbReference type="AlphaFoldDB" id="A0A5D6VY53"/>
<dbReference type="RefSeq" id="WP_149172256.1">
    <property type="nucleotide sequence ID" value="NZ_VTOY01000016.1"/>
</dbReference>
<gene>
    <name evidence="5" type="ORF">FZ040_12255</name>
</gene>
<reference evidence="5 6" key="1">
    <citation type="submission" date="2019-08" db="EMBL/GenBank/DDBJ databases">
        <title>Selenomonas sp. mPRGC5 and Selenomonas sp. mPRGC8 isolated from ruminal fluid of dairy goat (Capra hircus).</title>
        <authorList>
            <person name="Poothong S."/>
            <person name="Nuengjamnong C."/>
            <person name="Tanasupawat S."/>
        </authorList>
    </citation>
    <scope>NUCLEOTIDE SEQUENCE [LARGE SCALE GENOMIC DNA]</scope>
    <source>
        <strain evidence="6">mPRGC5</strain>
    </source>
</reference>
<dbReference type="Pfam" id="PF13484">
    <property type="entry name" value="Fer4_16"/>
    <property type="match status" value="1"/>
</dbReference>
<keyword evidence="6" id="KW-1185">Reference proteome</keyword>
<keyword evidence="3" id="KW-0411">Iron-sulfur</keyword>
<dbReference type="PROSITE" id="PS51379">
    <property type="entry name" value="4FE4S_FER_2"/>
    <property type="match status" value="1"/>
</dbReference>
<dbReference type="InterPro" id="IPR017900">
    <property type="entry name" value="4Fe4S_Fe_S_CS"/>
</dbReference>
<dbReference type="GO" id="GO:0046872">
    <property type="term" value="F:metal ion binding"/>
    <property type="evidence" value="ECO:0007669"/>
    <property type="project" value="UniProtKB-KW"/>
</dbReference>
<dbReference type="SUPFAM" id="SSF54862">
    <property type="entry name" value="4Fe-4S ferredoxins"/>
    <property type="match status" value="1"/>
</dbReference>
<dbReference type="PROSITE" id="PS00198">
    <property type="entry name" value="4FE4S_FER_1"/>
    <property type="match status" value="1"/>
</dbReference>
<evidence type="ECO:0000259" key="4">
    <source>
        <dbReference type="PROSITE" id="PS51379"/>
    </source>
</evidence>
<proteinExistence type="predicted"/>
<keyword evidence="2" id="KW-0408">Iron</keyword>
<keyword evidence="1" id="KW-0479">Metal-binding</keyword>
<dbReference type="PANTHER" id="PTHR42827:SF1">
    <property type="entry name" value="IRON-SULFUR CLUSTER-BINDING PROTEIN"/>
    <property type="match status" value="1"/>
</dbReference>
<organism evidence="5 6">
    <name type="scientific">Selenomonas ruminis</name>
    <dbReference type="NCBI Taxonomy" id="2593411"/>
    <lineage>
        <taxon>Bacteria</taxon>
        <taxon>Bacillati</taxon>
        <taxon>Bacillota</taxon>
        <taxon>Negativicutes</taxon>
        <taxon>Selenomonadales</taxon>
        <taxon>Selenomonadaceae</taxon>
        <taxon>Selenomonas</taxon>
    </lineage>
</organism>
<dbReference type="EMBL" id="VTOY01000016">
    <property type="protein sequence ID" value="TYZ20212.1"/>
    <property type="molecule type" value="Genomic_DNA"/>
</dbReference>
<dbReference type="OrthoDB" id="9815745at2"/>
<protein>
    <submittedName>
        <fullName evidence="5">Epoxyqueuosine reductase</fullName>
    </submittedName>
</protein>
<name>A0A5D6VY53_9FIRM</name>
<evidence type="ECO:0000313" key="5">
    <source>
        <dbReference type="EMBL" id="TYZ20212.1"/>
    </source>
</evidence>
<comment type="caution">
    <text evidence="5">The sequence shown here is derived from an EMBL/GenBank/DDBJ whole genome shotgun (WGS) entry which is preliminary data.</text>
</comment>
<dbReference type="InterPro" id="IPR017896">
    <property type="entry name" value="4Fe4S_Fe-S-bd"/>
</dbReference>
<evidence type="ECO:0000313" key="6">
    <source>
        <dbReference type="Proteomes" id="UP000323646"/>
    </source>
</evidence>
<dbReference type="Proteomes" id="UP000323646">
    <property type="component" value="Unassembled WGS sequence"/>
</dbReference>